<keyword evidence="2" id="KW-0472">Membrane</keyword>
<feature type="transmembrane region" description="Helical" evidence="2">
    <location>
        <begin position="43"/>
        <end position="67"/>
    </location>
</feature>
<protein>
    <submittedName>
        <fullName evidence="3">Uncharacterized protein</fullName>
    </submittedName>
</protein>
<dbReference type="EMBL" id="ASPP01008691">
    <property type="protein sequence ID" value="ETO25204.1"/>
    <property type="molecule type" value="Genomic_DNA"/>
</dbReference>
<evidence type="ECO:0000256" key="1">
    <source>
        <dbReference type="SAM" id="MobiDB-lite"/>
    </source>
</evidence>
<keyword evidence="4" id="KW-1185">Reference proteome</keyword>
<sequence>MTLYFVDAYDKKFKVDQFSLGVYGVNKRLLKQKVLSDNESLQFLWICALVSTGPMLVIGWITDYVYIEFFSNSAWHFVCGPKDDTKSYFFLKKNKYNKNGGDKSKGYPSFLDLIVRVCTTFVISWGLVKFVAEWILTSEGKIANLQEKHLSVSVENLQLLNQLQEKENEKEKKQEPETTTTTTQPPPVQHINSQSSVGEKPMDKVIAANLELVVPSPSDENH</sequence>
<keyword evidence="2" id="KW-1133">Transmembrane helix</keyword>
<accession>X6NHH7</accession>
<evidence type="ECO:0000313" key="4">
    <source>
        <dbReference type="Proteomes" id="UP000023152"/>
    </source>
</evidence>
<reference evidence="3 4" key="1">
    <citation type="journal article" date="2013" name="Curr. Biol.">
        <title>The Genome of the Foraminiferan Reticulomyxa filosa.</title>
        <authorList>
            <person name="Glockner G."/>
            <person name="Hulsmann N."/>
            <person name="Schleicher M."/>
            <person name="Noegel A.A."/>
            <person name="Eichinger L."/>
            <person name="Gallinger C."/>
            <person name="Pawlowski J."/>
            <person name="Sierra R."/>
            <person name="Euteneuer U."/>
            <person name="Pillet L."/>
            <person name="Moustafa A."/>
            <person name="Platzer M."/>
            <person name="Groth M."/>
            <person name="Szafranski K."/>
            <person name="Schliwa M."/>
        </authorList>
    </citation>
    <scope>NUCLEOTIDE SEQUENCE [LARGE SCALE GENOMIC DNA]</scope>
</reference>
<proteinExistence type="predicted"/>
<feature type="region of interest" description="Disordered" evidence="1">
    <location>
        <begin position="165"/>
        <end position="200"/>
    </location>
</feature>
<evidence type="ECO:0000256" key="2">
    <source>
        <dbReference type="SAM" id="Phobius"/>
    </source>
</evidence>
<feature type="transmembrane region" description="Helical" evidence="2">
    <location>
        <begin position="113"/>
        <end position="132"/>
    </location>
</feature>
<dbReference type="Proteomes" id="UP000023152">
    <property type="component" value="Unassembled WGS sequence"/>
</dbReference>
<evidence type="ECO:0000313" key="3">
    <source>
        <dbReference type="EMBL" id="ETO25204.1"/>
    </source>
</evidence>
<keyword evidence="2" id="KW-0812">Transmembrane</keyword>
<organism evidence="3 4">
    <name type="scientific">Reticulomyxa filosa</name>
    <dbReference type="NCBI Taxonomy" id="46433"/>
    <lineage>
        <taxon>Eukaryota</taxon>
        <taxon>Sar</taxon>
        <taxon>Rhizaria</taxon>
        <taxon>Retaria</taxon>
        <taxon>Foraminifera</taxon>
        <taxon>Monothalamids</taxon>
        <taxon>Reticulomyxidae</taxon>
        <taxon>Reticulomyxa</taxon>
    </lineage>
</organism>
<dbReference type="AlphaFoldDB" id="X6NHH7"/>
<comment type="caution">
    <text evidence="3">The sequence shown here is derived from an EMBL/GenBank/DDBJ whole genome shotgun (WGS) entry which is preliminary data.</text>
</comment>
<gene>
    <name evidence="3" type="ORF">RFI_11935</name>
</gene>
<name>X6NHH7_RETFI</name>
<feature type="compositionally biased region" description="Basic and acidic residues" evidence="1">
    <location>
        <begin position="165"/>
        <end position="176"/>
    </location>
</feature>